<dbReference type="Pfam" id="PF01370">
    <property type="entry name" value="Epimerase"/>
    <property type="match status" value="1"/>
</dbReference>
<name>A0A975EN11_9RHOB</name>
<dbReference type="PANTHER" id="PTHR43000">
    <property type="entry name" value="DTDP-D-GLUCOSE 4,6-DEHYDRATASE-RELATED"/>
    <property type="match status" value="1"/>
</dbReference>
<accession>A0A975EN11</accession>
<reference evidence="4" key="1">
    <citation type="submission" date="2020-07" db="EMBL/GenBank/DDBJ databases">
        <title>Genome sequences of bacteria associated with the marine, planktonic diatom Thalassiosira profunda strain ECT2AJA-044.</title>
        <authorList>
            <person name="Gargas C.B."/>
            <person name="Roberts W.R."/>
            <person name="Alverson A.J."/>
        </authorList>
    </citation>
    <scope>NUCLEOTIDE SEQUENCE</scope>
    <source>
        <strain evidence="4">ECT2AJA-044</strain>
    </source>
</reference>
<dbReference type="Proteomes" id="UP000665026">
    <property type="component" value="Chromosome"/>
</dbReference>
<evidence type="ECO:0000259" key="3">
    <source>
        <dbReference type="Pfam" id="PF01370"/>
    </source>
</evidence>
<protein>
    <submittedName>
        <fullName evidence="4">NAD(P)-dependent oxidoreductase</fullName>
    </submittedName>
</protein>
<dbReference type="InterPro" id="IPR036291">
    <property type="entry name" value="NAD(P)-bd_dom_sf"/>
</dbReference>
<organism evidence="4 5">
    <name type="scientific">Cognatishimia activa</name>
    <dbReference type="NCBI Taxonomy" id="1715691"/>
    <lineage>
        <taxon>Bacteria</taxon>
        <taxon>Pseudomonadati</taxon>
        <taxon>Pseudomonadota</taxon>
        <taxon>Alphaproteobacteria</taxon>
        <taxon>Rhodobacterales</taxon>
        <taxon>Paracoccaceae</taxon>
        <taxon>Cognatishimia</taxon>
    </lineage>
</organism>
<evidence type="ECO:0000256" key="2">
    <source>
        <dbReference type="ARBA" id="ARBA00007637"/>
    </source>
</evidence>
<gene>
    <name evidence="4" type="ORF">HZ995_11660</name>
</gene>
<comment type="pathway">
    <text evidence="1">Bacterial outer membrane biogenesis; LPS O-antigen biosynthesis.</text>
</comment>
<evidence type="ECO:0000256" key="1">
    <source>
        <dbReference type="ARBA" id="ARBA00005125"/>
    </source>
</evidence>
<dbReference type="SUPFAM" id="SSF51735">
    <property type="entry name" value="NAD(P)-binding Rossmann-fold domains"/>
    <property type="match status" value="1"/>
</dbReference>
<dbReference type="EMBL" id="CP060010">
    <property type="protein sequence ID" value="QTN35138.1"/>
    <property type="molecule type" value="Genomic_DNA"/>
</dbReference>
<dbReference type="InterPro" id="IPR001509">
    <property type="entry name" value="Epimerase_deHydtase"/>
</dbReference>
<dbReference type="KEGG" id="cact:HZ995_11660"/>
<evidence type="ECO:0000313" key="4">
    <source>
        <dbReference type="EMBL" id="QTN35138.1"/>
    </source>
</evidence>
<dbReference type="AlphaFoldDB" id="A0A975EN11"/>
<proteinExistence type="inferred from homology"/>
<comment type="similarity">
    <text evidence="2">Belongs to the NAD(P)-dependent epimerase/dehydratase family.</text>
</comment>
<sequence length="296" mass="32626">MKKICVTGGSGGAGNAVIGHLLAHGYDCVNIDIKPPKSQHCPFFEVDMTDYKAVYEAMAGCDAVVHFAGNPEPDFDHWESADRFNNNTSALFNAFNAAQAHGIKRVVWASSETIFGFPFDTNHQETLPVNETSEPQPQGGYALSKMISETLAEQMAKLYGMTFIGLRLSNVLYDDVNAVPSFQKIPGYWEDMPYRKFNLWGYIDSRDTARAARLALEADISGAEVFNIAAKDTLMRQPTKELVDTVMPQSKLDPKITGHMALLDCSKARDLLGFEPDYNWQDVLGLTVDGTPKGDA</sequence>
<dbReference type="Gene3D" id="3.40.50.720">
    <property type="entry name" value="NAD(P)-binding Rossmann-like Domain"/>
    <property type="match status" value="1"/>
</dbReference>
<evidence type="ECO:0000313" key="5">
    <source>
        <dbReference type="Proteomes" id="UP000665026"/>
    </source>
</evidence>
<feature type="domain" description="NAD-dependent epimerase/dehydratase" evidence="3">
    <location>
        <begin position="4"/>
        <end position="229"/>
    </location>
</feature>
<dbReference type="RefSeq" id="WP_209355824.1">
    <property type="nucleotide sequence ID" value="NZ_CP060010.1"/>
</dbReference>